<feature type="domain" description="Kazal-like" evidence="8">
    <location>
        <begin position="882"/>
        <end position="926"/>
    </location>
</feature>
<dbReference type="SUPFAM" id="SSF100895">
    <property type="entry name" value="Kazal-type serine protease inhibitors"/>
    <property type="match status" value="9"/>
</dbReference>
<proteinExistence type="predicted"/>
<feature type="domain" description="Kazal-like" evidence="8">
    <location>
        <begin position="591"/>
        <end position="655"/>
    </location>
</feature>
<keyword evidence="5" id="KW-1015">Disulfide bond</keyword>
<gene>
    <name evidence="9" type="ORF">llap_5166</name>
</gene>
<feature type="region of interest" description="Disordered" evidence="7">
    <location>
        <begin position="286"/>
        <end position="305"/>
    </location>
</feature>
<evidence type="ECO:0000256" key="1">
    <source>
        <dbReference type="ARBA" id="ARBA00004613"/>
    </source>
</evidence>
<keyword evidence="10" id="KW-1185">Reference proteome</keyword>
<dbReference type="InterPro" id="IPR036058">
    <property type="entry name" value="Kazal_dom_sf"/>
</dbReference>
<dbReference type="Proteomes" id="UP000233556">
    <property type="component" value="Unassembled WGS sequence"/>
</dbReference>
<dbReference type="InterPro" id="IPR002350">
    <property type="entry name" value="Kazal_dom"/>
</dbReference>
<dbReference type="GO" id="GO:0005576">
    <property type="term" value="C:extracellular region"/>
    <property type="evidence" value="ECO:0007669"/>
    <property type="project" value="UniProtKB-SubCell"/>
</dbReference>
<keyword evidence="4" id="KW-0722">Serine protease inhibitor</keyword>
<evidence type="ECO:0000256" key="5">
    <source>
        <dbReference type="ARBA" id="ARBA00023157"/>
    </source>
</evidence>
<evidence type="ECO:0000259" key="8">
    <source>
        <dbReference type="PROSITE" id="PS51465"/>
    </source>
</evidence>
<reference evidence="10" key="1">
    <citation type="submission" date="2017-11" db="EMBL/GenBank/DDBJ databases">
        <authorList>
            <person name="Lima N.C."/>
            <person name="Parody-Merino A.M."/>
            <person name="Battley P.F."/>
            <person name="Fidler A.E."/>
            <person name="Prosdocimi F."/>
        </authorList>
    </citation>
    <scope>NUCLEOTIDE SEQUENCE [LARGE SCALE GENOMIC DNA]</scope>
</reference>
<reference evidence="10" key="2">
    <citation type="submission" date="2017-12" db="EMBL/GenBank/DDBJ databases">
        <title>Genome sequence of the Bar-tailed Godwit (Limosa lapponica baueri).</title>
        <authorList>
            <person name="Lima N.C.B."/>
            <person name="Parody-Merino A.M."/>
            <person name="Battley P.F."/>
            <person name="Fidler A.E."/>
            <person name="Prosdocimi F."/>
        </authorList>
    </citation>
    <scope>NUCLEOTIDE SEQUENCE [LARGE SCALE GENOMIC DNA]</scope>
</reference>
<evidence type="ECO:0000256" key="4">
    <source>
        <dbReference type="ARBA" id="ARBA00022900"/>
    </source>
</evidence>
<feature type="region of interest" description="Disordered" evidence="7">
    <location>
        <begin position="1"/>
        <end position="23"/>
    </location>
</feature>
<keyword evidence="2" id="KW-0964">Secreted</keyword>
<feature type="domain" description="Kazal-like" evidence="8">
    <location>
        <begin position="724"/>
        <end position="787"/>
    </location>
</feature>
<dbReference type="EMBL" id="KZ505820">
    <property type="protein sequence ID" value="PKU44536.1"/>
    <property type="molecule type" value="Genomic_DNA"/>
</dbReference>
<evidence type="ECO:0000256" key="6">
    <source>
        <dbReference type="ARBA" id="ARBA00023180"/>
    </source>
</evidence>
<organism evidence="9 10">
    <name type="scientific">Limosa lapponica baueri</name>
    <dbReference type="NCBI Taxonomy" id="1758121"/>
    <lineage>
        <taxon>Eukaryota</taxon>
        <taxon>Metazoa</taxon>
        <taxon>Chordata</taxon>
        <taxon>Craniata</taxon>
        <taxon>Vertebrata</taxon>
        <taxon>Euteleostomi</taxon>
        <taxon>Archelosauria</taxon>
        <taxon>Archosauria</taxon>
        <taxon>Dinosauria</taxon>
        <taxon>Saurischia</taxon>
        <taxon>Theropoda</taxon>
        <taxon>Coelurosauria</taxon>
        <taxon>Aves</taxon>
        <taxon>Neognathae</taxon>
        <taxon>Neoaves</taxon>
        <taxon>Charadriiformes</taxon>
        <taxon>Scolopacidae</taxon>
        <taxon>Limosa</taxon>
    </lineage>
</organism>
<dbReference type="OrthoDB" id="126772at2759"/>
<dbReference type="AlphaFoldDB" id="A0A2I0UEQ7"/>
<keyword evidence="6" id="KW-0325">Glycoprotein</keyword>
<dbReference type="GO" id="GO:0004867">
    <property type="term" value="F:serine-type endopeptidase inhibitor activity"/>
    <property type="evidence" value="ECO:0007669"/>
    <property type="project" value="UniProtKB-KW"/>
</dbReference>
<evidence type="ECO:0000256" key="7">
    <source>
        <dbReference type="SAM" id="MobiDB-lite"/>
    </source>
</evidence>
<accession>A0A2I0UEQ7</accession>
<feature type="compositionally biased region" description="Polar residues" evidence="7">
    <location>
        <begin position="1"/>
        <end position="18"/>
    </location>
</feature>
<dbReference type="FunFam" id="3.30.60.30:FF:000036">
    <property type="entry name" value="Ovomucoid"/>
    <property type="match status" value="5"/>
</dbReference>
<protein>
    <submittedName>
        <fullName evidence="9">Serine protease inhibitor kazal-type 5</fullName>
    </submittedName>
</protein>
<feature type="domain" description="Kazal-like" evidence="8">
    <location>
        <begin position="525"/>
        <end position="590"/>
    </location>
</feature>
<comment type="subcellular location">
    <subcellularLocation>
        <location evidence="1">Secreted</location>
    </subcellularLocation>
</comment>
<dbReference type="FunFam" id="3.30.60.30:FF:000001">
    <property type="entry name" value="Serine peptidase inhibitor, Kazal type 5"/>
    <property type="match status" value="1"/>
</dbReference>
<evidence type="ECO:0000256" key="3">
    <source>
        <dbReference type="ARBA" id="ARBA00022690"/>
    </source>
</evidence>
<evidence type="ECO:0000256" key="2">
    <source>
        <dbReference type="ARBA" id="ARBA00022525"/>
    </source>
</evidence>
<evidence type="ECO:0000313" key="9">
    <source>
        <dbReference type="EMBL" id="PKU44536.1"/>
    </source>
</evidence>
<feature type="region of interest" description="Disordered" evidence="7">
    <location>
        <begin position="411"/>
        <end position="433"/>
    </location>
</feature>
<dbReference type="SMART" id="SM00280">
    <property type="entry name" value="KAZAL"/>
    <property type="match status" value="8"/>
</dbReference>
<sequence>MASSTLQSCDDNTPSMGTTPGGKWLIGVRKDESLSEANGGNDPYRWQGLEPNLRWHSKERTLDLGASNSHQTIWSSSPGPGENIWIPSSFLVMIYGQSGQDRCLKAAPLHPKGFGILTSSQALVCNLGPQDGCKQNTFTVLLAFVPLVMQGELEMVLASGKGFVPGQPYPTQPEEPSSQQENCGAKLNGVQIRWSHLWVCVTTAASKAQAHNRSKSFKPYSFAGFSPSPDVTFHTIGIKNECMKIWSLLRSGKFSCPMYKEPFSGPGGKGDLNKCLMCQRLLERDSKNKGSGGEASRNVNSSGEDDCREFRDLFKKGKLSCTRENDPVRDSSGKQHSNKCIMCAEKFKRENERKLSNRQGKDKDDCSEYRSQFEAGGRLSCTRENDPVRDSSGKQHTNKCLMCAEKFKKEAQRGGQSGGTAQRNKPPTSERTKQLDCDRILHGVPGEKAAKAQEVLGIYYPFFYVCSWLPFALPSNTVTRLKQSSTNLERELAGCTGVVPLSAMKITGIFVKAALALCCSLGIAFGVEVDCSLYSSGIGKDGTAWVACPRHLKPVCGTDGNTYSNECGICLHNREHHTNVSKIHDGECRKIVTLDCNRYPTTTTKDGKVLVSCPRILNPVCGTDGNTYDNECEICAHNGEHRTHVSKKHNGKCRQETSEINCSQYPSRMIKGGKAQVRCPRILLPVCGTDGFTYDNECGICAHNAEHGTHVTKSHEGRCKEESTVVNVDCSMYLSNTKTGETVAACPFILREICGTDGVTYSNDCALCAHNTEFGTSVAKKHDGRCIEVPQLDCSQYPTSTLKDGKELMACTMIYDPVCGTDGVTYASECTLCAHNLEHRTNLGKRKNGRCEEDITKVSFLMLEGRDTVCSQAGRLMSIFCVQEHCKSFQEISPICTMEYLPHCGSDGKTYGNRCVFCNAYLYVPE</sequence>
<dbReference type="PANTHER" id="PTHR21312:SF28">
    <property type="entry name" value="OVOINHIBITOR-RELATED"/>
    <property type="match status" value="1"/>
</dbReference>
<evidence type="ECO:0000313" key="10">
    <source>
        <dbReference type="Proteomes" id="UP000233556"/>
    </source>
</evidence>
<keyword evidence="3" id="KW-0646">Protease inhibitor</keyword>
<dbReference type="CDD" id="cd01327">
    <property type="entry name" value="KAZAL_PSTI"/>
    <property type="match status" value="4"/>
</dbReference>
<dbReference type="Gene3D" id="3.30.60.30">
    <property type="match status" value="9"/>
</dbReference>
<dbReference type="Pfam" id="PF00050">
    <property type="entry name" value="Kazal_1"/>
    <property type="match status" value="8"/>
</dbReference>
<dbReference type="PANTHER" id="PTHR21312">
    <property type="entry name" value="SERINE PROTEASE INHIBITOR"/>
    <property type="match status" value="1"/>
</dbReference>
<feature type="domain" description="Kazal-like" evidence="8">
    <location>
        <begin position="656"/>
        <end position="721"/>
    </location>
</feature>
<dbReference type="PROSITE" id="PS00282">
    <property type="entry name" value="KAZAL_1"/>
    <property type="match status" value="5"/>
</dbReference>
<feature type="domain" description="Kazal-like" evidence="8">
    <location>
        <begin position="788"/>
        <end position="853"/>
    </location>
</feature>
<name>A0A2I0UEQ7_LIMLA</name>
<dbReference type="PROSITE" id="PS51465">
    <property type="entry name" value="KAZAL_2"/>
    <property type="match status" value="6"/>
</dbReference>